<proteinExistence type="predicted"/>
<keyword evidence="2" id="KW-1185">Reference proteome</keyword>
<dbReference type="AlphaFoldDB" id="A0ABD2MH56"/>
<sequence length="167" mass="18917">MSSSTRIGGQETNRSVPDIDICSNSMATISTLQVLNQNACSSGHIPMLIAYIRQTVGLRINPSADDLIEIIQREADHILPKIQHGNYRPYQLYWWEEEIADSVNTKREKLTIFRRCPTLEHLLPFKEATAIFRILDTYASKVALVEPMIGSEAFSTKLTCQQKDGNY</sequence>
<protein>
    <submittedName>
        <fullName evidence="1">Uncharacterized protein</fullName>
    </submittedName>
</protein>
<accession>A0ABD2MH56</accession>
<gene>
    <name evidence="1" type="ORF">HHI36_009869</name>
</gene>
<evidence type="ECO:0000313" key="2">
    <source>
        <dbReference type="Proteomes" id="UP001516400"/>
    </source>
</evidence>
<dbReference type="Proteomes" id="UP001516400">
    <property type="component" value="Unassembled WGS sequence"/>
</dbReference>
<name>A0ABD2MH56_9CUCU</name>
<comment type="caution">
    <text evidence="1">The sequence shown here is derived from an EMBL/GenBank/DDBJ whole genome shotgun (WGS) entry which is preliminary data.</text>
</comment>
<evidence type="ECO:0000313" key="1">
    <source>
        <dbReference type="EMBL" id="KAL3265665.1"/>
    </source>
</evidence>
<reference evidence="1 2" key="1">
    <citation type="journal article" date="2021" name="BMC Biol.">
        <title>Horizontally acquired antibacterial genes associated with adaptive radiation of ladybird beetles.</title>
        <authorList>
            <person name="Li H.S."/>
            <person name="Tang X.F."/>
            <person name="Huang Y.H."/>
            <person name="Xu Z.Y."/>
            <person name="Chen M.L."/>
            <person name="Du X.Y."/>
            <person name="Qiu B.Y."/>
            <person name="Chen P.T."/>
            <person name="Zhang W."/>
            <person name="Slipinski A."/>
            <person name="Escalona H.E."/>
            <person name="Waterhouse R.M."/>
            <person name="Zwick A."/>
            <person name="Pang H."/>
        </authorList>
    </citation>
    <scope>NUCLEOTIDE SEQUENCE [LARGE SCALE GENOMIC DNA]</scope>
    <source>
        <strain evidence="1">SYSU2018</strain>
    </source>
</reference>
<organism evidence="1 2">
    <name type="scientific">Cryptolaemus montrouzieri</name>
    <dbReference type="NCBI Taxonomy" id="559131"/>
    <lineage>
        <taxon>Eukaryota</taxon>
        <taxon>Metazoa</taxon>
        <taxon>Ecdysozoa</taxon>
        <taxon>Arthropoda</taxon>
        <taxon>Hexapoda</taxon>
        <taxon>Insecta</taxon>
        <taxon>Pterygota</taxon>
        <taxon>Neoptera</taxon>
        <taxon>Endopterygota</taxon>
        <taxon>Coleoptera</taxon>
        <taxon>Polyphaga</taxon>
        <taxon>Cucujiformia</taxon>
        <taxon>Coccinelloidea</taxon>
        <taxon>Coccinellidae</taxon>
        <taxon>Scymninae</taxon>
        <taxon>Scymnini</taxon>
        <taxon>Cryptolaemus</taxon>
    </lineage>
</organism>
<dbReference type="EMBL" id="JABFTP020000001">
    <property type="protein sequence ID" value="KAL3265665.1"/>
    <property type="molecule type" value="Genomic_DNA"/>
</dbReference>